<dbReference type="Proteomes" id="UP000193689">
    <property type="component" value="Unassembled WGS sequence"/>
</dbReference>
<feature type="domain" description="TLDc" evidence="6">
    <location>
        <begin position="52"/>
        <end position="261"/>
    </location>
</feature>
<comment type="similarity">
    <text evidence="2">Belongs to the OXR1 family.</text>
</comment>
<dbReference type="InterPro" id="IPR006571">
    <property type="entry name" value="TLDc_dom"/>
</dbReference>
<evidence type="ECO:0000313" key="8">
    <source>
        <dbReference type="Proteomes" id="UP000193689"/>
    </source>
</evidence>
<proteinExistence type="inferred from homology"/>
<dbReference type="GO" id="GO:0005634">
    <property type="term" value="C:nucleus"/>
    <property type="evidence" value="ECO:0007669"/>
    <property type="project" value="TreeGrafter"/>
</dbReference>
<dbReference type="GeneID" id="63772680"/>
<accession>A0A1Y2DQF4</accession>
<evidence type="ECO:0000256" key="5">
    <source>
        <dbReference type="ARBA" id="ARBA00040604"/>
    </source>
</evidence>
<dbReference type="PANTHER" id="PTHR23354:SF62">
    <property type="entry name" value="MUSTARD, ISOFORM V"/>
    <property type="match status" value="1"/>
</dbReference>
<evidence type="ECO:0000313" key="7">
    <source>
        <dbReference type="EMBL" id="ORY60885.1"/>
    </source>
</evidence>
<dbReference type="RefSeq" id="XP_040713112.1">
    <property type="nucleotide sequence ID" value="XM_040856468.1"/>
</dbReference>
<sequence>MLSATFPSYYSSGDGVHGAFTPPRRTASPRGLPSLEPLELTGYRSDTAAQERLLSKSIAEEIRTFLPERLKIGDEWRLVYSLYQNGSSLKTLYDLCDEYRGRRVGFVLVVRDGKQGTFGAYLTEAPHPASSYFGTGECFLWRASTRVPLPPPPSADLDDLDNFTRSTTIASPTTDSFPAAAQNHSIRFQNFAYTGANDYCIFCETKFLSVGGGSGTSRFGLWLDDSFSRGHSGECDTFGNQPLSDEGEKFDVLGVELWVIGAG</sequence>
<evidence type="ECO:0000256" key="1">
    <source>
        <dbReference type="ARBA" id="ARBA00004173"/>
    </source>
</evidence>
<dbReference type="InParanoid" id="A0A1Y2DQF4"/>
<name>A0A1Y2DQF4_9PEZI</name>
<keyword evidence="3" id="KW-0496">Mitochondrion</keyword>
<dbReference type="Pfam" id="PF07534">
    <property type="entry name" value="TLD"/>
    <property type="match status" value="2"/>
</dbReference>
<keyword evidence="8" id="KW-1185">Reference proteome</keyword>
<dbReference type="FunCoup" id="A0A1Y2DQF4">
    <property type="interactions" value="13"/>
</dbReference>
<gene>
    <name evidence="7" type="ORF">BCR38DRAFT_349182</name>
</gene>
<evidence type="ECO:0000256" key="3">
    <source>
        <dbReference type="ARBA" id="ARBA00023128"/>
    </source>
</evidence>
<reference evidence="7 8" key="1">
    <citation type="submission" date="2016-07" db="EMBL/GenBank/DDBJ databases">
        <title>Pervasive Adenine N6-methylation of Active Genes in Fungi.</title>
        <authorList>
            <consortium name="DOE Joint Genome Institute"/>
            <person name="Mondo S.J."/>
            <person name="Dannebaum R.O."/>
            <person name="Kuo R.C."/>
            <person name="Labutti K."/>
            <person name="Haridas S."/>
            <person name="Kuo A."/>
            <person name="Salamov A."/>
            <person name="Ahrendt S.R."/>
            <person name="Lipzen A."/>
            <person name="Sullivan W."/>
            <person name="Andreopoulos W.B."/>
            <person name="Clum A."/>
            <person name="Lindquist E."/>
            <person name="Daum C."/>
            <person name="Ramamoorthy G.K."/>
            <person name="Gryganskyi A."/>
            <person name="Culley D."/>
            <person name="Magnuson J.K."/>
            <person name="James T.Y."/>
            <person name="O'Malley M.A."/>
            <person name="Stajich J.E."/>
            <person name="Spatafora J.W."/>
            <person name="Visel A."/>
            <person name="Grigoriev I.V."/>
        </authorList>
    </citation>
    <scope>NUCLEOTIDE SEQUENCE [LARGE SCALE GENOMIC DNA]</scope>
    <source>
        <strain evidence="7 8">CBS 129021</strain>
    </source>
</reference>
<dbReference type="GO" id="GO:0006979">
    <property type="term" value="P:response to oxidative stress"/>
    <property type="evidence" value="ECO:0007669"/>
    <property type="project" value="TreeGrafter"/>
</dbReference>
<evidence type="ECO:0000256" key="4">
    <source>
        <dbReference type="ARBA" id="ARBA00037112"/>
    </source>
</evidence>
<dbReference type="SMART" id="SM00584">
    <property type="entry name" value="TLDc"/>
    <property type="match status" value="1"/>
</dbReference>
<dbReference type="EMBL" id="MCFJ01000011">
    <property type="protein sequence ID" value="ORY60885.1"/>
    <property type="molecule type" value="Genomic_DNA"/>
</dbReference>
<evidence type="ECO:0000259" key="6">
    <source>
        <dbReference type="PROSITE" id="PS51886"/>
    </source>
</evidence>
<evidence type="ECO:0000256" key="2">
    <source>
        <dbReference type="ARBA" id="ARBA00009540"/>
    </source>
</evidence>
<comment type="subcellular location">
    <subcellularLocation>
        <location evidence="1">Mitochondrion</location>
    </subcellularLocation>
</comment>
<comment type="caution">
    <text evidence="7">The sequence shown here is derived from an EMBL/GenBank/DDBJ whole genome shotgun (WGS) entry which is preliminary data.</text>
</comment>
<dbReference type="PROSITE" id="PS51886">
    <property type="entry name" value="TLDC"/>
    <property type="match status" value="1"/>
</dbReference>
<dbReference type="AlphaFoldDB" id="A0A1Y2DQF4"/>
<dbReference type="STRING" id="1141098.A0A1Y2DQF4"/>
<dbReference type="PANTHER" id="PTHR23354">
    <property type="entry name" value="NUCLEOLAR PROTEIN 7/ESTROGEN RECEPTOR COACTIVATOR-RELATED"/>
    <property type="match status" value="1"/>
</dbReference>
<dbReference type="GO" id="GO:0005739">
    <property type="term" value="C:mitochondrion"/>
    <property type="evidence" value="ECO:0007669"/>
    <property type="project" value="UniProtKB-SubCell"/>
</dbReference>
<comment type="function">
    <text evidence="4">May be involved in protection from oxidative damage.</text>
</comment>
<protein>
    <recommendedName>
        <fullName evidence="5">Oxidation resistance protein 1</fullName>
    </recommendedName>
</protein>
<dbReference type="OrthoDB" id="26679at2759"/>
<organism evidence="7 8">
    <name type="scientific">Pseudomassariella vexata</name>
    <dbReference type="NCBI Taxonomy" id="1141098"/>
    <lineage>
        <taxon>Eukaryota</taxon>
        <taxon>Fungi</taxon>
        <taxon>Dikarya</taxon>
        <taxon>Ascomycota</taxon>
        <taxon>Pezizomycotina</taxon>
        <taxon>Sordariomycetes</taxon>
        <taxon>Xylariomycetidae</taxon>
        <taxon>Amphisphaeriales</taxon>
        <taxon>Pseudomassariaceae</taxon>
        <taxon>Pseudomassariella</taxon>
    </lineage>
</organism>